<gene>
    <name evidence="2" type="ORF">PRMUPPPA20_26770</name>
</gene>
<dbReference type="Proteomes" id="UP000887097">
    <property type="component" value="Unassembled WGS sequence"/>
</dbReference>
<keyword evidence="1" id="KW-0472">Membrane</keyword>
<evidence type="ECO:0000256" key="1">
    <source>
        <dbReference type="SAM" id="Phobius"/>
    </source>
</evidence>
<dbReference type="AlphaFoldDB" id="A0AA37I5R2"/>
<protein>
    <submittedName>
        <fullName evidence="2">Uncharacterized protein</fullName>
    </submittedName>
</protein>
<evidence type="ECO:0000313" key="3">
    <source>
        <dbReference type="Proteomes" id="UP000887097"/>
    </source>
</evidence>
<name>A0AA37I5R2_XYLRU</name>
<sequence length="487" mass="56104">MKTEEIKKIVDDERTEQLTVQVCRHWQVAADRLECLVQELTDGMDTCVEAEVYAAIMRMQSTMTALVELNKMPCAFLYSEYLDRIDKMVCNNSLRKSVITLTSNYLGEPLAHKSVSFVDLSQQMMNQYFAMPPQEAKNAQPESSPLQYFMYVCAQHLKPEDLIVMATIVNSINEKDASQDKDLATAYFKTLHQAMDSIGTGLTNNMQVMILWLLVLMLLPGMLVSIMKSNRSKGKAMANLLDKELARVRKSNTWEAYWKERRDTLRVVNDSCSWMEVMAAERSKELQELAQVPGGLFAKWSADRETFDRDFQEAQLSDEQIRYFIFHLASLCEVARELDPTTKFGQEQLVNTDVQQIGEAVINAANKLANLLDEKWMPHYINMWRELIEDENIFAHLKVTRKSPHNNQFTARFFCHLVGEMKKSAMFGAHSDRDLAQKLTEVRYVDTFRKNIQEGFSSEDEKLKKVFSAIYQKYNQLANSKNNCTIS</sequence>
<keyword evidence="1" id="KW-0812">Transmembrane</keyword>
<evidence type="ECO:0000313" key="2">
    <source>
        <dbReference type="EMBL" id="GJG34568.1"/>
    </source>
</evidence>
<dbReference type="EMBL" id="BPTT01000001">
    <property type="protein sequence ID" value="GJG34568.1"/>
    <property type="molecule type" value="Genomic_DNA"/>
</dbReference>
<reference evidence="2" key="1">
    <citation type="submission" date="2021-08" db="EMBL/GenBank/DDBJ databases">
        <title>Prevotella lacticifex sp. nov., isolated from rumen of cow.</title>
        <authorList>
            <person name="Shinkai T."/>
            <person name="Ikeyama N."/>
            <person name="Kumagai M."/>
            <person name="Ohmori H."/>
            <person name="Sakamoto M."/>
            <person name="Ohkuma M."/>
            <person name="Mitsumori M."/>
        </authorList>
    </citation>
    <scope>NUCLEOTIDE SEQUENCE</scope>
    <source>
        <strain evidence="2">JCM 8259</strain>
    </source>
</reference>
<keyword evidence="1" id="KW-1133">Transmembrane helix</keyword>
<dbReference type="RefSeq" id="WP_013063624.1">
    <property type="nucleotide sequence ID" value="NZ_BPTT01000001.1"/>
</dbReference>
<proteinExistence type="predicted"/>
<dbReference type="GeneID" id="31501697"/>
<accession>A0AA37I5R2</accession>
<comment type="caution">
    <text evidence="2">The sequence shown here is derived from an EMBL/GenBank/DDBJ whole genome shotgun (WGS) entry which is preliminary data.</text>
</comment>
<feature type="transmembrane region" description="Helical" evidence="1">
    <location>
        <begin position="209"/>
        <end position="227"/>
    </location>
</feature>
<organism evidence="2 3">
    <name type="scientific">Xylanibacter ruminicola</name>
    <name type="common">Prevotella ruminicola</name>
    <dbReference type="NCBI Taxonomy" id="839"/>
    <lineage>
        <taxon>Bacteria</taxon>
        <taxon>Pseudomonadati</taxon>
        <taxon>Bacteroidota</taxon>
        <taxon>Bacteroidia</taxon>
        <taxon>Bacteroidales</taxon>
        <taxon>Prevotellaceae</taxon>
        <taxon>Xylanibacter</taxon>
    </lineage>
</organism>